<dbReference type="AlphaFoldDB" id="A0A077M4G6"/>
<evidence type="ECO:0000259" key="2">
    <source>
        <dbReference type="Pfam" id="PF08044"/>
    </source>
</evidence>
<dbReference type="PANTHER" id="PTHR40763">
    <property type="entry name" value="MEMBRANE PROTEIN-RELATED"/>
    <property type="match status" value="1"/>
</dbReference>
<feature type="domain" description="DUF1707" evidence="2">
    <location>
        <begin position="9"/>
        <end position="58"/>
    </location>
</feature>
<dbReference type="Proteomes" id="UP000035721">
    <property type="component" value="Unassembled WGS sequence"/>
</dbReference>
<dbReference type="PANTHER" id="PTHR40763:SF5">
    <property type="entry name" value="MEMBRANE PROTEIN"/>
    <property type="match status" value="1"/>
</dbReference>
<evidence type="ECO:0000313" key="4">
    <source>
        <dbReference type="Proteomes" id="UP000035721"/>
    </source>
</evidence>
<evidence type="ECO:0000256" key="1">
    <source>
        <dbReference type="SAM" id="MobiDB-lite"/>
    </source>
</evidence>
<keyword evidence="4" id="KW-1185">Reference proteome</keyword>
<comment type="caution">
    <text evidence="3">The sequence shown here is derived from an EMBL/GenBank/DDBJ whole genome shotgun (WGS) entry which is preliminary data.</text>
</comment>
<feature type="compositionally biased region" description="Basic residues" evidence="1">
    <location>
        <begin position="212"/>
        <end position="222"/>
    </location>
</feature>
<sequence length="222" mass="23208">MNAGTGEPISDDERAAAVAALRAAAEDGRLDPRVLDARVDLVRAATSRSDIEAALHGLGPAWQPAGRTDGGAMSGYPQGHLPVPQPTIPAAPGYHPDDPLRLTGGVSALRRRGAWQVPPYLRIHALASTVLVDCLDATPTSEVVAVTVVPGAGRVRIVLPPGWALDADRLGRGIGSVKVTLPRRPEPGSPLLYVEGSVGAGSFKATGPSSRERRRRGWPSPR</sequence>
<feature type="region of interest" description="Disordered" evidence="1">
    <location>
        <begin position="199"/>
        <end position="222"/>
    </location>
</feature>
<proteinExistence type="predicted"/>
<protein>
    <recommendedName>
        <fullName evidence="2">DUF1707 domain-containing protein</fullName>
    </recommendedName>
</protein>
<accession>A0A077M4G6</accession>
<gene>
    <name evidence="3" type="ORF">BN12_3960007</name>
</gene>
<organism evidence="3 4">
    <name type="scientific">Nostocoides japonicum T1-X7</name>
    <dbReference type="NCBI Taxonomy" id="1194083"/>
    <lineage>
        <taxon>Bacteria</taxon>
        <taxon>Bacillati</taxon>
        <taxon>Actinomycetota</taxon>
        <taxon>Actinomycetes</taxon>
        <taxon>Micrococcales</taxon>
        <taxon>Intrasporangiaceae</taxon>
        <taxon>Nostocoides</taxon>
    </lineage>
</organism>
<evidence type="ECO:0000313" key="3">
    <source>
        <dbReference type="EMBL" id="CCH79015.1"/>
    </source>
</evidence>
<dbReference type="RefSeq" id="WP_048555665.1">
    <property type="nucleotide sequence ID" value="NZ_HF570958.1"/>
</dbReference>
<dbReference type="STRING" id="1194083.BN12_3960007"/>
<dbReference type="EMBL" id="CAJB01000330">
    <property type="protein sequence ID" value="CCH79015.1"/>
    <property type="molecule type" value="Genomic_DNA"/>
</dbReference>
<dbReference type="InterPro" id="IPR012551">
    <property type="entry name" value="DUF1707_SHOCT-like"/>
</dbReference>
<reference evidence="3 4" key="1">
    <citation type="journal article" date="2013" name="ISME J.">
        <title>A metabolic model for members of the genus Tetrasphaera involved in enhanced biological phosphorus removal.</title>
        <authorList>
            <person name="Kristiansen R."/>
            <person name="Nguyen H.T.T."/>
            <person name="Saunders A.M."/>
            <person name="Nielsen J.L."/>
            <person name="Wimmer R."/>
            <person name="Le V.Q."/>
            <person name="McIlroy S.J."/>
            <person name="Petrovski S."/>
            <person name="Seviour R.J."/>
            <person name="Calteau A."/>
            <person name="Nielsen K.L."/>
            <person name="Nielsen P.H."/>
        </authorList>
    </citation>
    <scope>NUCLEOTIDE SEQUENCE [LARGE SCALE GENOMIC DNA]</scope>
    <source>
        <strain evidence="3 4">T1-X7</strain>
    </source>
</reference>
<name>A0A077M4G6_9MICO</name>
<dbReference type="Pfam" id="PF08044">
    <property type="entry name" value="DUF1707"/>
    <property type="match status" value="1"/>
</dbReference>